<keyword evidence="5 7" id="KW-1133">Transmembrane helix</keyword>
<gene>
    <name evidence="9" type="ORF">H9872_03830</name>
</gene>
<evidence type="ECO:0000256" key="4">
    <source>
        <dbReference type="ARBA" id="ARBA00022692"/>
    </source>
</evidence>
<dbReference type="AlphaFoldDB" id="A0A9E2NMY6"/>
<reference evidence="9" key="1">
    <citation type="journal article" date="2021" name="PeerJ">
        <title>Extensive microbial diversity within the chicken gut microbiome revealed by metagenomics and culture.</title>
        <authorList>
            <person name="Gilroy R."/>
            <person name="Ravi A."/>
            <person name="Getino M."/>
            <person name="Pursley I."/>
            <person name="Horton D.L."/>
            <person name="Alikhan N.F."/>
            <person name="Baker D."/>
            <person name="Gharbi K."/>
            <person name="Hall N."/>
            <person name="Watson M."/>
            <person name="Adriaenssens E.M."/>
            <person name="Foster-Nyarko E."/>
            <person name="Jarju S."/>
            <person name="Secka A."/>
            <person name="Antonio M."/>
            <person name="Oren A."/>
            <person name="Chaudhuri R.R."/>
            <person name="La Ragione R."/>
            <person name="Hildebrand F."/>
            <person name="Pallen M.J."/>
        </authorList>
    </citation>
    <scope>NUCLEOTIDE SEQUENCE</scope>
    <source>
        <strain evidence="9">B5-657</strain>
    </source>
</reference>
<name>A0A9E2NMY6_9FIRM</name>
<dbReference type="InterPro" id="IPR000515">
    <property type="entry name" value="MetI-like"/>
</dbReference>
<evidence type="ECO:0000256" key="7">
    <source>
        <dbReference type="RuleBase" id="RU363032"/>
    </source>
</evidence>
<dbReference type="GO" id="GO:0055085">
    <property type="term" value="P:transmembrane transport"/>
    <property type="evidence" value="ECO:0007669"/>
    <property type="project" value="InterPro"/>
</dbReference>
<feature type="transmembrane region" description="Helical" evidence="7">
    <location>
        <begin position="9"/>
        <end position="30"/>
    </location>
</feature>
<comment type="caution">
    <text evidence="9">The sequence shown here is derived from an EMBL/GenBank/DDBJ whole genome shotgun (WGS) entry which is preliminary data.</text>
</comment>
<dbReference type="InterPro" id="IPR035906">
    <property type="entry name" value="MetI-like_sf"/>
</dbReference>
<feature type="transmembrane region" description="Helical" evidence="7">
    <location>
        <begin position="240"/>
        <end position="259"/>
    </location>
</feature>
<keyword evidence="2 7" id="KW-0813">Transport</keyword>
<organism evidence="9 10">
    <name type="scientific">Candidatus Cellulosilyticum pullistercoris</name>
    <dbReference type="NCBI Taxonomy" id="2838521"/>
    <lineage>
        <taxon>Bacteria</taxon>
        <taxon>Bacillati</taxon>
        <taxon>Bacillota</taxon>
        <taxon>Clostridia</taxon>
        <taxon>Lachnospirales</taxon>
        <taxon>Cellulosilyticaceae</taxon>
        <taxon>Cellulosilyticum</taxon>
    </lineage>
</organism>
<feature type="transmembrane region" description="Helical" evidence="7">
    <location>
        <begin position="106"/>
        <end position="127"/>
    </location>
</feature>
<reference evidence="9" key="2">
    <citation type="submission" date="2021-04" db="EMBL/GenBank/DDBJ databases">
        <authorList>
            <person name="Gilroy R."/>
        </authorList>
    </citation>
    <scope>NUCLEOTIDE SEQUENCE</scope>
    <source>
        <strain evidence="9">B5-657</strain>
    </source>
</reference>
<dbReference type="SUPFAM" id="SSF161098">
    <property type="entry name" value="MetI-like"/>
    <property type="match status" value="1"/>
</dbReference>
<feature type="domain" description="ABC transmembrane type-1" evidence="8">
    <location>
        <begin position="71"/>
        <end position="261"/>
    </location>
</feature>
<accession>A0A9E2NMY6</accession>
<proteinExistence type="inferred from homology"/>
<dbReference type="EMBL" id="JAHLFQ010000076">
    <property type="protein sequence ID" value="MBU3803868.1"/>
    <property type="molecule type" value="Genomic_DNA"/>
</dbReference>
<evidence type="ECO:0000259" key="8">
    <source>
        <dbReference type="PROSITE" id="PS50928"/>
    </source>
</evidence>
<dbReference type="PANTHER" id="PTHR43744:SF3">
    <property type="entry name" value="LACTOSE TRANSPORT SYSTEM PERMEASE PROTEIN LACG"/>
    <property type="match status" value="1"/>
</dbReference>
<evidence type="ECO:0000256" key="1">
    <source>
        <dbReference type="ARBA" id="ARBA00004651"/>
    </source>
</evidence>
<comment type="subcellular location">
    <subcellularLocation>
        <location evidence="1 7">Cell membrane</location>
        <topology evidence="1 7">Multi-pass membrane protein</topology>
    </subcellularLocation>
</comment>
<keyword evidence="3" id="KW-1003">Cell membrane</keyword>
<evidence type="ECO:0000313" key="9">
    <source>
        <dbReference type="EMBL" id="MBU3803868.1"/>
    </source>
</evidence>
<comment type="similarity">
    <text evidence="7">Belongs to the binding-protein-dependent transport system permease family.</text>
</comment>
<evidence type="ECO:0000256" key="6">
    <source>
        <dbReference type="ARBA" id="ARBA00023136"/>
    </source>
</evidence>
<dbReference type="PANTHER" id="PTHR43744">
    <property type="entry name" value="ABC TRANSPORTER PERMEASE PROTEIN MG189-RELATED-RELATED"/>
    <property type="match status" value="1"/>
</dbReference>
<protein>
    <submittedName>
        <fullName evidence="9">Carbohydrate ABC transporter permease</fullName>
    </submittedName>
</protein>
<keyword evidence="6 7" id="KW-0472">Membrane</keyword>
<feature type="transmembrane region" description="Helical" evidence="7">
    <location>
        <begin position="70"/>
        <end position="94"/>
    </location>
</feature>
<keyword evidence="4 7" id="KW-0812">Transmembrane</keyword>
<dbReference type="CDD" id="cd06261">
    <property type="entry name" value="TM_PBP2"/>
    <property type="match status" value="1"/>
</dbReference>
<dbReference type="Gene3D" id="1.10.3720.10">
    <property type="entry name" value="MetI-like"/>
    <property type="match status" value="1"/>
</dbReference>
<evidence type="ECO:0000256" key="3">
    <source>
        <dbReference type="ARBA" id="ARBA00022475"/>
    </source>
</evidence>
<feature type="transmembrane region" description="Helical" evidence="7">
    <location>
        <begin position="182"/>
        <end position="207"/>
    </location>
</feature>
<evidence type="ECO:0000256" key="2">
    <source>
        <dbReference type="ARBA" id="ARBA00022448"/>
    </source>
</evidence>
<dbReference type="Pfam" id="PF00528">
    <property type="entry name" value="BPD_transp_1"/>
    <property type="match status" value="1"/>
</dbReference>
<dbReference type="GO" id="GO:0005886">
    <property type="term" value="C:plasma membrane"/>
    <property type="evidence" value="ECO:0007669"/>
    <property type="project" value="UniProtKB-SubCell"/>
</dbReference>
<feature type="transmembrane region" description="Helical" evidence="7">
    <location>
        <begin position="139"/>
        <end position="161"/>
    </location>
</feature>
<dbReference type="Proteomes" id="UP000824229">
    <property type="component" value="Unassembled WGS sequence"/>
</dbReference>
<sequence>MISKISRGCLFVLCTILSLVFMYPIGIVLMNSFKGKLYISDAPFQMITAENFVGLSNYEVGISRTGFLQAFGFSLFITVFSVIVIVVFTSMTAWYITRVSTKFCQILYYVFVFSMIVPFQMVMFTMTKTANFIHLDNPVGIIFIYLGFGAGLSVFMFSGFVKSVPIDVEEASVIDGCNPFQTFFYTVMPMLKPILITVAILNTMWIWNDYLLPYLVIGTDYKTIPIAIQYLKGGYGSIDMGAMMAMLVLAIIPIIAFYLSCQKYIIKGVAAGAVKG</sequence>
<evidence type="ECO:0000256" key="5">
    <source>
        <dbReference type="ARBA" id="ARBA00022989"/>
    </source>
</evidence>
<evidence type="ECO:0000313" key="10">
    <source>
        <dbReference type="Proteomes" id="UP000824229"/>
    </source>
</evidence>
<dbReference type="PROSITE" id="PS50928">
    <property type="entry name" value="ABC_TM1"/>
    <property type="match status" value="1"/>
</dbReference>